<comment type="subcellular location">
    <subcellularLocation>
        <location evidence="1">Cell membrane</location>
        <topology evidence="1">Multi-pass membrane protein</topology>
    </subcellularLocation>
</comment>
<evidence type="ECO:0000256" key="2">
    <source>
        <dbReference type="ARBA" id="ARBA00022475"/>
    </source>
</evidence>
<keyword evidence="2" id="KW-1003">Cell membrane</keyword>
<comment type="similarity">
    <text evidence="8">Belongs to the methyl-accepting chemotaxis (MCP) protein family.</text>
</comment>
<feature type="transmembrane region" description="Helical" evidence="11">
    <location>
        <begin position="316"/>
        <end position="338"/>
    </location>
</feature>
<sequence length="701" mass="76229">MNIQTRMQVSIMLVVLLVFSMVIGLSVFKTREIVMADAQENAALLAKEQGSMVKSQLEKPLLITRTLADSLAGMKKTGFSDRERANAMLREVLINTPGIVAVWTCWEPNAFDDQDAKFINQPGHDQSGRYVPYFSRLNGKINLEPLVEYETPGPGDYYLLAKKSGKEQIIEPYDYPVDGKTVFITSLVSPIIIDGKFAGVTGIDMALGNIQEDISQIKLYQSGGLELLSNGGIFVTHKDPANIGKRIQESSEPDGAGVYQFIKSGQMYSKSAFSSLRNEEIYRVSVPVQVGTTETPWSLSTLVPVDEIFAQSKQLMMLQVMAGIGGMVLLAAVIWVIARQISKPIRIAAARLVRAAENDFSTDVRPEFLNRKDEIGQMARAMDQMNQNMRQTIGQITEEAHRILTSGQELSAASQSVSANMQEVTASTEEITAGIENVSATSEEVTAAAEEMASSLAQLNREAEKSFQKAREVGDRALELLENADQAQKSARELSSSINNHMKEAIAEAQVVEKIATLADSIAGIASQTNLLALNAAIEAARAGDQGRGFAVVAEEVRKLAADSAETVGNIQAVIAQVRHAIDSLVTNANAMLRFINEKVGQDYDLFARVGHHYKDDADLFLAVARETGELSRHVLHMVDEVTKAFDTVSSMVSQSTIGATGIAKEIDLAGRSLTKIAESASAQLALAERMNGMVSKFKLE</sequence>
<evidence type="ECO:0000259" key="13">
    <source>
        <dbReference type="PROSITE" id="PS50885"/>
    </source>
</evidence>
<evidence type="ECO:0000256" key="6">
    <source>
        <dbReference type="ARBA" id="ARBA00023136"/>
    </source>
</evidence>
<feature type="coiled-coil region" evidence="10">
    <location>
        <begin position="442"/>
        <end position="504"/>
    </location>
</feature>
<accession>A0ABR7T2E2</accession>
<dbReference type="InterPro" id="IPR004089">
    <property type="entry name" value="MCPsignal_dom"/>
</dbReference>
<dbReference type="Pfam" id="PF02743">
    <property type="entry name" value="dCache_1"/>
    <property type="match status" value="1"/>
</dbReference>
<keyword evidence="4 11" id="KW-0812">Transmembrane</keyword>
<dbReference type="CDD" id="cd12913">
    <property type="entry name" value="PDC1_MCP_like"/>
    <property type="match status" value="1"/>
</dbReference>
<dbReference type="CDD" id="cd06225">
    <property type="entry name" value="HAMP"/>
    <property type="match status" value="1"/>
</dbReference>
<evidence type="ECO:0000256" key="3">
    <source>
        <dbReference type="ARBA" id="ARBA00022500"/>
    </source>
</evidence>
<dbReference type="CDD" id="cd12912">
    <property type="entry name" value="PDC2_MCP_like"/>
    <property type="match status" value="1"/>
</dbReference>
<evidence type="ECO:0000256" key="8">
    <source>
        <dbReference type="ARBA" id="ARBA00029447"/>
    </source>
</evidence>
<protein>
    <submittedName>
        <fullName evidence="14">Methyl-accepting chemotaxis protein</fullName>
    </submittedName>
</protein>
<evidence type="ECO:0000313" key="14">
    <source>
        <dbReference type="EMBL" id="MBC9784940.1"/>
    </source>
</evidence>
<keyword evidence="6 11" id="KW-0472">Membrane</keyword>
<dbReference type="SMART" id="SM00283">
    <property type="entry name" value="MA"/>
    <property type="match status" value="1"/>
</dbReference>
<evidence type="ECO:0000256" key="11">
    <source>
        <dbReference type="SAM" id="Phobius"/>
    </source>
</evidence>
<dbReference type="Gene3D" id="3.30.450.20">
    <property type="entry name" value="PAS domain"/>
    <property type="match status" value="2"/>
</dbReference>
<evidence type="ECO:0000256" key="5">
    <source>
        <dbReference type="ARBA" id="ARBA00022989"/>
    </source>
</evidence>
<dbReference type="PANTHER" id="PTHR32089">
    <property type="entry name" value="METHYL-ACCEPTING CHEMOTAXIS PROTEIN MCPB"/>
    <property type="match status" value="1"/>
</dbReference>
<organism evidence="14 15">
    <name type="scientific">Heliobacterium chlorum</name>
    <dbReference type="NCBI Taxonomy" id="2698"/>
    <lineage>
        <taxon>Bacteria</taxon>
        <taxon>Bacillati</taxon>
        <taxon>Bacillota</taxon>
        <taxon>Clostridia</taxon>
        <taxon>Eubacteriales</taxon>
        <taxon>Heliobacteriaceae</taxon>
        <taxon>Heliobacterium</taxon>
    </lineage>
</organism>
<dbReference type="InterPro" id="IPR033479">
    <property type="entry name" value="dCache_1"/>
</dbReference>
<keyword evidence="7 9" id="KW-0807">Transducer</keyword>
<keyword evidence="15" id="KW-1185">Reference proteome</keyword>
<feature type="domain" description="HAMP" evidence="13">
    <location>
        <begin position="339"/>
        <end position="394"/>
    </location>
</feature>
<dbReference type="Pfam" id="PF00672">
    <property type="entry name" value="HAMP"/>
    <property type="match status" value="1"/>
</dbReference>
<evidence type="ECO:0000256" key="9">
    <source>
        <dbReference type="PROSITE-ProRule" id="PRU00284"/>
    </source>
</evidence>
<evidence type="ECO:0000256" key="4">
    <source>
        <dbReference type="ARBA" id="ARBA00022692"/>
    </source>
</evidence>
<dbReference type="Gene3D" id="1.10.287.950">
    <property type="entry name" value="Methyl-accepting chemotaxis protein"/>
    <property type="match status" value="1"/>
</dbReference>
<dbReference type="InterPro" id="IPR003660">
    <property type="entry name" value="HAMP_dom"/>
</dbReference>
<keyword evidence="10" id="KW-0175">Coiled coil</keyword>
<dbReference type="EMBL" id="JACVHF010000009">
    <property type="protein sequence ID" value="MBC9784940.1"/>
    <property type="molecule type" value="Genomic_DNA"/>
</dbReference>
<dbReference type="SMART" id="SM00304">
    <property type="entry name" value="HAMP"/>
    <property type="match status" value="1"/>
</dbReference>
<evidence type="ECO:0000259" key="12">
    <source>
        <dbReference type="PROSITE" id="PS50111"/>
    </source>
</evidence>
<comment type="caution">
    <text evidence="14">The sequence shown here is derived from an EMBL/GenBank/DDBJ whole genome shotgun (WGS) entry which is preliminary data.</text>
</comment>
<evidence type="ECO:0000313" key="15">
    <source>
        <dbReference type="Proteomes" id="UP000617402"/>
    </source>
</evidence>
<dbReference type="PROSITE" id="PS50885">
    <property type="entry name" value="HAMP"/>
    <property type="match status" value="1"/>
</dbReference>
<gene>
    <name evidence="14" type="ORF">H1S01_10500</name>
</gene>
<keyword evidence="5 11" id="KW-1133">Transmembrane helix</keyword>
<dbReference type="SUPFAM" id="SSF58104">
    <property type="entry name" value="Methyl-accepting chemotaxis protein (MCP) signaling domain"/>
    <property type="match status" value="1"/>
</dbReference>
<name>A0ABR7T2E2_HELCL</name>
<dbReference type="Pfam" id="PF00015">
    <property type="entry name" value="MCPsignal"/>
    <property type="match status" value="1"/>
</dbReference>
<proteinExistence type="inferred from homology"/>
<evidence type="ECO:0000256" key="7">
    <source>
        <dbReference type="ARBA" id="ARBA00023224"/>
    </source>
</evidence>
<dbReference type="Proteomes" id="UP000617402">
    <property type="component" value="Unassembled WGS sequence"/>
</dbReference>
<reference evidence="14 15" key="1">
    <citation type="submission" date="2020-07" db="EMBL/GenBank/DDBJ databases">
        <title>Draft whole-genome sequence of Heliobacterium chlorum DSM 3682, type strain.</title>
        <authorList>
            <person name="Kyndt J.A."/>
            <person name="Meyer T.E."/>
            <person name="Imhoff J.F."/>
        </authorList>
    </citation>
    <scope>NUCLEOTIDE SEQUENCE [LARGE SCALE GENOMIC DNA]</scope>
    <source>
        <strain evidence="14 15">DSM 3682</strain>
    </source>
</reference>
<keyword evidence="3" id="KW-0145">Chemotaxis</keyword>
<evidence type="ECO:0000256" key="10">
    <source>
        <dbReference type="SAM" id="Coils"/>
    </source>
</evidence>
<feature type="domain" description="Methyl-accepting transducer" evidence="12">
    <location>
        <begin position="406"/>
        <end position="664"/>
    </location>
</feature>
<dbReference type="PROSITE" id="PS50111">
    <property type="entry name" value="CHEMOTAXIS_TRANSDUC_2"/>
    <property type="match status" value="1"/>
</dbReference>
<dbReference type="PANTHER" id="PTHR32089:SF112">
    <property type="entry name" value="LYSOZYME-LIKE PROTEIN-RELATED"/>
    <property type="match status" value="1"/>
</dbReference>
<evidence type="ECO:0000256" key="1">
    <source>
        <dbReference type="ARBA" id="ARBA00004651"/>
    </source>
</evidence>
<dbReference type="RefSeq" id="WP_188040342.1">
    <property type="nucleotide sequence ID" value="NZ_JACVHF010000009.1"/>
</dbReference>